<evidence type="ECO:0008006" key="6">
    <source>
        <dbReference type="Google" id="ProtNLM"/>
    </source>
</evidence>
<dbReference type="InterPro" id="IPR033379">
    <property type="entry name" value="Acid_Pase_AS"/>
</dbReference>
<evidence type="ECO:0000256" key="2">
    <source>
        <dbReference type="ARBA" id="ARBA00022801"/>
    </source>
</evidence>
<evidence type="ECO:0000256" key="3">
    <source>
        <dbReference type="SAM" id="MobiDB-lite"/>
    </source>
</evidence>
<dbReference type="SUPFAM" id="SSF53254">
    <property type="entry name" value="Phosphoglycerate mutase-like"/>
    <property type="match status" value="1"/>
</dbReference>
<accession>A0A8H5FWH0</accession>
<dbReference type="PROSITE" id="PS00778">
    <property type="entry name" value="HIS_ACID_PHOSPHAT_2"/>
    <property type="match status" value="1"/>
</dbReference>
<dbReference type="InterPro" id="IPR000560">
    <property type="entry name" value="His_Pase_clade-2"/>
</dbReference>
<dbReference type="AlphaFoldDB" id="A0A8H5FWH0"/>
<keyword evidence="2" id="KW-0378">Hydrolase</keyword>
<gene>
    <name evidence="4" type="ORF">D9756_008388</name>
</gene>
<dbReference type="Proteomes" id="UP000559027">
    <property type="component" value="Unassembled WGS sequence"/>
</dbReference>
<dbReference type="CDD" id="cd07061">
    <property type="entry name" value="HP_HAP_like"/>
    <property type="match status" value="1"/>
</dbReference>
<sequence>MAPVSTATKDAGREPGPYVYLPPQVPLDVEGYPATPAGLELEQVHVYVRHGERTPVGVRLANAPANIPSNWRMCKTARRFQAAVAEITNMPGTQKGWNGVHQVRKVVERQDGTAVDGECLLGELTDVGRQSTYNYGVALRKIYVNRLGFIPDVLENSRNVYFRSTNMPRTLESLQQIMYGLYPNEKCLEHAYPPLLVRNGKDENLIGNTYSCKRLGILQLGFAKAAADACNPMLEHLDKKISKYIDGNPVRVDGKPRASGIMDTIRASIAHGIKVPPEFEDKSIVDPLEHAIVQEWFAGYKTDEVRRLAMGRLLEDLTNKMQRKIEKGDKDPLKILVHSTHDTAIAGLCSTLDVFDEKWPAFTASITFELFKRHMKPEAQRQGQTQGLLAKFGAGTPPLEY</sequence>
<keyword evidence="5" id="KW-1185">Reference proteome</keyword>
<evidence type="ECO:0000313" key="5">
    <source>
        <dbReference type="Proteomes" id="UP000559027"/>
    </source>
</evidence>
<dbReference type="OrthoDB" id="10257284at2759"/>
<dbReference type="EMBL" id="JAACJO010000013">
    <property type="protein sequence ID" value="KAF5351267.1"/>
    <property type="molecule type" value="Genomic_DNA"/>
</dbReference>
<organism evidence="4 5">
    <name type="scientific">Leucocoprinus leucothites</name>
    <dbReference type="NCBI Taxonomy" id="201217"/>
    <lineage>
        <taxon>Eukaryota</taxon>
        <taxon>Fungi</taxon>
        <taxon>Dikarya</taxon>
        <taxon>Basidiomycota</taxon>
        <taxon>Agaricomycotina</taxon>
        <taxon>Agaricomycetes</taxon>
        <taxon>Agaricomycetidae</taxon>
        <taxon>Agaricales</taxon>
        <taxon>Agaricineae</taxon>
        <taxon>Agaricaceae</taxon>
        <taxon>Leucocoprinus</taxon>
    </lineage>
</organism>
<protein>
    <recommendedName>
        <fullName evidence="6">Phosphoglycerate mutase-like protein</fullName>
    </recommendedName>
</protein>
<proteinExistence type="inferred from homology"/>
<reference evidence="4 5" key="1">
    <citation type="journal article" date="2020" name="ISME J.">
        <title>Uncovering the hidden diversity of litter-decomposition mechanisms in mushroom-forming fungi.</title>
        <authorList>
            <person name="Floudas D."/>
            <person name="Bentzer J."/>
            <person name="Ahren D."/>
            <person name="Johansson T."/>
            <person name="Persson P."/>
            <person name="Tunlid A."/>
        </authorList>
    </citation>
    <scope>NUCLEOTIDE SEQUENCE [LARGE SCALE GENOMIC DNA]</scope>
    <source>
        <strain evidence="4 5">CBS 146.42</strain>
    </source>
</reference>
<dbReference type="Gene3D" id="3.40.50.1240">
    <property type="entry name" value="Phosphoglycerate mutase-like"/>
    <property type="match status" value="1"/>
</dbReference>
<dbReference type="InterPro" id="IPR029033">
    <property type="entry name" value="His_PPase_superfam"/>
</dbReference>
<dbReference type="Pfam" id="PF00328">
    <property type="entry name" value="His_Phos_2"/>
    <property type="match status" value="1"/>
</dbReference>
<name>A0A8H5FWH0_9AGAR</name>
<comment type="caution">
    <text evidence="4">The sequence shown here is derived from an EMBL/GenBank/DDBJ whole genome shotgun (WGS) entry which is preliminary data.</text>
</comment>
<dbReference type="InterPro" id="IPR050645">
    <property type="entry name" value="Histidine_acid_phosphatase"/>
</dbReference>
<dbReference type="GO" id="GO:0016791">
    <property type="term" value="F:phosphatase activity"/>
    <property type="evidence" value="ECO:0007669"/>
    <property type="project" value="TreeGrafter"/>
</dbReference>
<feature type="region of interest" description="Disordered" evidence="3">
    <location>
        <begin position="379"/>
        <end position="401"/>
    </location>
</feature>
<comment type="similarity">
    <text evidence="1">Belongs to the histidine acid phosphatase family.</text>
</comment>
<evidence type="ECO:0000313" key="4">
    <source>
        <dbReference type="EMBL" id="KAF5351267.1"/>
    </source>
</evidence>
<evidence type="ECO:0000256" key="1">
    <source>
        <dbReference type="ARBA" id="ARBA00005375"/>
    </source>
</evidence>
<dbReference type="PANTHER" id="PTHR11567:SF110">
    <property type="entry name" value="2-PHOSPHOXYLOSE PHOSPHATASE 1"/>
    <property type="match status" value="1"/>
</dbReference>
<dbReference type="PANTHER" id="PTHR11567">
    <property type="entry name" value="ACID PHOSPHATASE-RELATED"/>
    <property type="match status" value="1"/>
</dbReference>